<dbReference type="Proteomes" id="UP001500102">
    <property type="component" value="Unassembled WGS sequence"/>
</dbReference>
<evidence type="ECO:0000313" key="3">
    <source>
        <dbReference type="Proteomes" id="UP001500102"/>
    </source>
</evidence>
<gene>
    <name evidence="2" type="ORF">GCM10009825_17190</name>
</gene>
<dbReference type="RefSeq" id="WP_344364323.1">
    <property type="nucleotide sequence ID" value="NZ_BAAAQB010000025.1"/>
</dbReference>
<reference evidence="3" key="1">
    <citation type="journal article" date="2019" name="Int. J. Syst. Evol. Microbiol.">
        <title>The Global Catalogue of Microorganisms (GCM) 10K type strain sequencing project: providing services to taxonomists for standard genome sequencing and annotation.</title>
        <authorList>
            <consortium name="The Broad Institute Genomics Platform"/>
            <consortium name="The Broad Institute Genome Sequencing Center for Infectious Disease"/>
            <person name="Wu L."/>
            <person name="Ma J."/>
        </authorList>
    </citation>
    <scope>NUCLEOTIDE SEQUENCE [LARGE SCALE GENOMIC DNA]</scope>
    <source>
        <strain evidence="3">JCM 15921</strain>
    </source>
</reference>
<evidence type="ECO:0000256" key="1">
    <source>
        <dbReference type="SAM" id="MobiDB-lite"/>
    </source>
</evidence>
<evidence type="ECO:0000313" key="2">
    <source>
        <dbReference type="EMBL" id="GAA2133897.1"/>
    </source>
</evidence>
<proteinExistence type="predicted"/>
<accession>A0ABP5KRE6</accession>
<sequence length="171" mass="16875">MSRRITWRDRSGSNYRRAAGRLAGVLLAGALAGSMAGCGSPAPDLGRDAATQLQSQVLAVSEAAAANDPAGSLKLLDELLTRLDAAAANGEVSFKRHQSIKSSIDAVRADLAAQQAAAERAAADKAAAEKAAADQAAAAQAAAAAAQPAPAAVAPAPAPAGKAKEKGKGKG</sequence>
<keyword evidence="3" id="KW-1185">Reference proteome</keyword>
<feature type="compositionally biased region" description="Basic and acidic residues" evidence="1">
    <location>
        <begin position="162"/>
        <end position="171"/>
    </location>
</feature>
<comment type="caution">
    <text evidence="2">The sequence shown here is derived from an EMBL/GenBank/DDBJ whole genome shotgun (WGS) entry which is preliminary data.</text>
</comment>
<feature type="region of interest" description="Disordered" evidence="1">
    <location>
        <begin position="130"/>
        <end position="171"/>
    </location>
</feature>
<name>A0ABP5KRE6_9MICC</name>
<dbReference type="EMBL" id="BAAAQB010000025">
    <property type="protein sequence ID" value="GAA2133897.1"/>
    <property type="molecule type" value="Genomic_DNA"/>
</dbReference>
<organism evidence="2 3">
    <name type="scientific">Arthrobacter humicola</name>
    <dbReference type="NCBI Taxonomy" id="409291"/>
    <lineage>
        <taxon>Bacteria</taxon>
        <taxon>Bacillati</taxon>
        <taxon>Actinomycetota</taxon>
        <taxon>Actinomycetes</taxon>
        <taxon>Micrococcales</taxon>
        <taxon>Micrococcaceae</taxon>
        <taxon>Arthrobacter</taxon>
    </lineage>
</organism>
<evidence type="ECO:0008006" key="4">
    <source>
        <dbReference type="Google" id="ProtNLM"/>
    </source>
</evidence>
<protein>
    <recommendedName>
        <fullName evidence="4">Mucin-associated surface protein</fullName>
    </recommendedName>
</protein>
<feature type="compositionally biased region" description="Low complexity" evidence="1">
    <location>
        <begin position="133"/>
        <end position="155"/>
    </location>
</feature>